<gene>
    <name evidence="1" type="ORF">BGX16_0580</name>
</gene>
<evidence type="ECO:0000313" key="2">
    <source>
        <dbReference type="Proteomes" id="UP000231134"/>
    </source>
</evidence>
<name>A0A2M9A4J4_9BACT</name>
<organism evidence="1 2">
    <name type="scientific">Hallerella succinigenes</name>
    <dbReference type="NCBI Taxonomy" id="1896222"/>
    <lineage>
        <taxon>Bacteria</taxon>
        <taxon>Pseudomonadati</taxon>
        <taxon>Fibrobacterota</taxon>
        <taxon>Fibrobacteria</taxon>
        <taxon>Fibrobacterales</taxon>
        <taxon>Fibrobacteraceae</taxon>
        <taxon>Hallerella</taxon>
    </lineage>
</organism>
<dbReference type="RefSeq" id="WP_100424715.1">
    <property type="nucleotide sequence ID" value="NZ_PGEX01000001.1"/>
</dbReference>
<evidence type="ECO:0000313" key="1">
    <source>
        <dbReference type="EMBL" id="PJJ40646.1"/>
    </source>
</evidence>
<keyword evidence="2" id="KW-1185">Reference proteome</keyword>
<dbReference type="OrthoDB" id="9814338at2"/>
<accession>A0A2M9A4J4</accession>
<protein>
    <submittedName>
        <fullName evidence="1">Uncharacterized protein</fullName>
    </submittedName>
</protein>
<reference evidence="1 2" key="1">
    <citation type="submission" date="2017-11" db="EMBL/GenBank/DDBJ databases">
        <title>Animal gut microbial communities from fecal samples from Wisconsin, USA.</title>
        <authorList>
            <person name="Neumann A."/>
        </authorList>
    </citation>
    <scope>NUCLEOTIDE SEQUENCE [LARGE SCALE GENOMIC DNA]</scope>
    <source>
        <strain evidence="1 2">UWS3</strain>
    </source>
</reference>
<comment type="caution">
    <text evidence="1">The sequence shown here is derived from an EMBL/GenBank/DDBJ whole genome shotgun (WGS) entry which is preliminary data.</text>
</comment>
<dbReference type="EMBL" id="PGEX01000001">
    <property type="protein sequence ID" value="PJJ40646.1"/>
    <property type="molecule type" value="Genomic_DNA"/>
</dbReference>
<sequence>MPNDFISDADSRNRLAGLQNLLASGERSNTLCPEKESPFASFSLLWGTPAGTTQIAPYSFYELFAEPASQEDKIDSFLQVIQNLDDLNSIPKGQKKARALEISRILRDFGGYKGLKWNVTSGIADPYMKFMTRWKYPSYQNSFSPNGRFKSLEFPDSSVVVDLPHFSASLSRHLDCYSDDCALPTEWASWAGDMFTYAAHLDSVRTNDSLSYAAIRDTALNNIGGAHPRYSKFFGTGDFYADIDARNIASLINNRNLSLYDAIDRYYKQKEFSRFFTFVNSYGGWKKFAEKVNKHYFFPLTVKLNPYLLEISKRAFMNKVLKGLLNEIGLD</sequence>
<dbReference type="AlphaFoldDB" id="A0A2M9A4J4"/>
<dbReference type="Proteomes" id="UP000231134">
    <property type="component" value="Unassembled WGS sequence"/>
</dbReference>
<proteinExistence type="predicted"/>